<name>A0A0A9CF92_ARUDO</name>
<reference evidence="1" key="2">
    <citation type="journal article" date="2015" name="Data Brief">
        <title>Shoot transcriptome of the giant reed, Arundo donax.</title>
        <authorList>
            <person name="Barrero R.A."/>
            <person name="Guerrero F.D."/>
            <person name="Moolhuijzen P."/>
            <person name="Goolsby J.A."/>
            <person name="Tidwell J."/>
            <person name="Bellgard S.E."/>
            <person name="Bellgard M.I."/>
        </authorList>
    </citation>
    <scope>NUCLEOTIDE SEQUENCE</scope>
    <source>
        <tissue evidence="1">Shoot tissue taken approximately 20 cm above the soil surface</tissue>
    </source>
</reference>
<protein>
    <submittedName>
        <fullName evidence="1">Uncharacterized protein</fullName>
    </submittedName>
</protein>
<reference evidence="1" key="1">
    <citation type="submission" date="2014-09" db="EMBL/GenBank/DDBJ databases">
        <authorList>
            <person name="Magalhaes I.L.F."/>
            <person name="Oliveira U."/>
            <person name="Santos F.R."/>
            <person name="Vidigal T.H.D.A."/>
            <person name="Brescovit A.D."/>
            <person name="Santos A.J."/>
        </authorList>
    </citation>
    <scope>NUCLEOTIDE SEQUENCE</scope>
    <source>
        <tissue evidence="1">Shoot tissue taken approximately 20 cm above the soil surface</tissue>
    </source>
</reference>
<dbReference type="EMBL" id="GBRH01223639">
    <property type="protein sequence ID" value="JAD74256.1"/>
    <property type="molecule type" value="Transcribed_RNA"/>
</dbReference>
<evidence type="ECO:0000313" key="1">
    <source>
        <dbReference type="EMBL" id="JAD74256.1"/>
    </source>
</evidence>
<dbReference type="AlphaFoldDB" id="A0A0A9CF92"/>
<sequence length="64" mass="7434">MPKVQHPLLYYMNFLLPHRKKPLCYSNSILNLSVRNVIHACLTKEIMDLIFSFLSPVTCHTSTD</sequence>
<organism evidence="1">
    <name type="scientific">Arundo donax</name>
    <name type="common">Giant reed</name>
    <name type="synonym">Donax arundinaceus</name>
    <dbReference type="NCBI Taxonomy" id="35708"/>
    <lineage>
        <taxon>Eukaryota</taxon>
        <taxon>Viridiplantae</taxon>
        <taxon>Streptophyta</taxon>
        <taxon>Embryophyta</taxon>
        <taxon>Tracheophyta</taxon>
        <taxon>Spermatophyta</taxon>
        <taxon>Magnoliopsida</taxon>
        <taxon>Liliopsida</taxon>
        <taxon>Poales</taxon>
        <taxon>Poaceae</taxon>
        <taxon>PACMAD clade</taxon>
        <taxon>Arundinoideae</taxon>
        <taxon>Arundineae</taxon>
        <taxon>Arundo</taxon>
    </lineage>
</organism>
<proteinExistence type="predicted"/>
<accession>A0A0A9CF92</accession>